<dbReference type="Gene3D" id="3.40.50.300">
    <property type="entry name" value="P-loop containing nucleotide triphosphate hydrolases"/>
    <property type="match status" value="2"/>
</dbReference>
<dbReference type="SUPFAM" id="SSF52540">
    <property type="entry name" value="P-loop containing nucleoside triphosphate hydrolases"/>
    <property type="match status" value="2"/>
</dbReference>
<keyword evidence="9" id="KW-0472">Membrane</keyword>
<protein>
    <submittedName>
        <fullName evidence="11">Sugar ABC transporter ATP-binding protein</fullName>
    </submittedName>
</protein>
<dbReference type="SMART" id="SM00382">
    <property type="entry name" value="AAA"/>
    <property type="match status" value="2"/>
</dbReference>
<comment type="subcellular location">
    <subcellularLocation>
        <location evidence="1">Cell membrane</location>
        <topology evidence="1">Peripheral membrane protein</topology>
    </subcellularLocation>
</comment>
<dbReference type="NCBIfam" id="NF040905">
    <property type="entry name" value="GguA"/>
    <property type="match status" value="1"/>
</dbReference>
<dbReference type="OrthoDB" id="9805029at2"/>
<evidence type="ECO:0000259" key="10">
    <source>
        <dbReference type="PROSITE" id="PS50893"/>
    </source>
</evidence>
<evidence type="ECO:0000313" key="11">
    <source>
        <dbReference type="EMBL" id="TXB64072.1"/>
    </source>
</evidence>
<dbReference type="GO" id="GO:0016887">
    <property type="term" value="F:ATP hydrolysis activity"/>
    <property type="evidence" value="ECO:0007669"/>
    <property type="project" value="InterPro"/>
</dbReference>
<dbReference type="FunFam" id="3.40.50.300:FF:000127">
    <property type="entry name" value="Ribose import ATP-binding protein RbsA"/>
    <property type="match status" value="1"/>
</dbReference>
<dbReference type="PANTHER" id="PTHR43790">
    <property type="entry name" value="CARBOHYDRATE TRANSPORT ATP-BINDING PROTEIN MG119-RELATED"/>
    <property type="match status" value="1"/>
</dbReference>
<evidence type="ECO:0000256" key="5">
    <source>
        <dbReference type="ARBA" id="ARBA00022737"/>
    </source>
</evidence>
<evidence type="ECO:0000256" key="6">
    <source>
        <dbReference type="ARBA" id="ARBA00022741"/>
    </source>
</evidence>
<dbReference type="InterPro" id="IPR003439">
    <property type="entry name" value="ABC_transporter-like_ATP-bd"/>
</dbReference>
<feature type="domain" description="ABC transporter" evidence="10">
    <location>
        <begin position="5"/>
        <end position="242"/>
    </location>
</feature>
<gene>
    <name evidence="11" type="ORF">FQV27_18030</name>
</gene>
<evidence type="ECO:0000256" key="2">
    <source>
        <dbReference type="ARBA" id="ARBA00022448"/>
    </source>
</evidence>
<keyword evidence="8" id="KW-1278">Translocase</keyword>
<name>A0A5C6RRQ2_9RHOB</name>
<dbReference type="InterPro" id="IPR027417">
    <property type="entry name" value="P-loop_NTPase"/>
</dbReference>
<comment type="caution">
    <text evidence="11">The sequence shown here is derived from an EMBL/GenBank/DDBJ whole genome shotgun (WGS) entry which is preliminary data.</text>
</comment>
<evidence type="ECO:0000256" key="7">
    <source>
        <dbReference type="ARBA" id="ARBA00022840"/>
    </source>
</evidence>
<accession>A0A5C6RRQ2</accession>
<keyword evidence="3" id="KW-1003">Cell membrane</keyword>
<dbReference type="PROSITE" id="PS00211">
    <property type="entry name" value="ABC_TRANSPORTER_1"/>
    <property type="match status" value="1"/>
</dbReference>
<organism evidence="11 12">
    <name type="scientific">Paracoccus aurantiacus</name>
    <dbReference type="NCBI Taxonomy" id="2599412"/>
    <lineage>
        <taxon>Bacteria</taxon>
        <taxon>Pseudomonadati</taxon>
        <taxon>Pseudomonadota</taxon>
        <taxon>Alphaproteobacteria</taxon>
        <taxon>Rhodobacterales</taxon>
        <taxon>Paracoccaceae</taxon>
        <taxon>Paracoccus</taxon>
    </lineage>
</organism>
<feature type="domain" description="ABC transporter" evidence="10">
    <location>
        <begin position="263"/>
        <end position="502"/>
    </location>
</feature>
<reference evidence="11 12" key="1">
    <citation type="submission" date="2019-08" db="EMBL/GenBank/DDBJ databases">
        <authorList>
            <person name="Ye J."/>
        </authorList>
    </citation>
    <scope>NUCLEOTIDE SEQUENCE [LARGE SCALE GENOMIC DNA]</scope>
    <source>
        <strain evidence="11 12">TK008</strain>
    </source>
</reference>
<keyword evidence="4" id="KW-0762">Sugar transport</keyword>
<dbReference type="EMBL" id="VOPL01000014">
    <property type="protein sequence ID" value="TXB64072.1"/>
    <property type="molecule type" value="Genomic_DNA"/>
</dbReference>
<dbReference type="CDD" id="cd03216">
    <property type="entry name" value="ABC_Carb_Monos_I"/>
    <property type="match status" value="1"/>
</dbReference>
<dbReference type="PANTHER" id="PTHR43790:SF1">
    <property type="entry name" value="XYLOSE IMPORT ATP-BINDING PROTEIN XYLG"/>
    <property type="match status" value="1"/>
</dbReference>
<dbReference type="GO" id="GO:0005886">
    <property type="term" value="C:plasma membrane"/>
    <property type="evidence" value="ECO:0007669"/>
    <property type="project" value="UniProtKB-SubCell"/>
</dbReference>
<keyword evidence="5" id="KW-0677">Repeat</keyword>
<evidence type="ECO:0000256" key="1">
    <source>
        <dbReference type="ARBA" id="ARBA00004202"/>
    </source>
</evidence>
<dbReference type="PROSITE" id="PS50893">
    <property type="entry name" value="ABC_TRANSPORTER_2"/>
    <property type="match status" value="2"/>
</dbReference>
<keyword evidence="7 11" id="KW-0067">ATP-binding</keyword>
<evidence type="ECO:0000313" key="12">
    <source>
        <dbReference type="Proteomes" id="UP000321562"/>
    </source>
</evidence>
<dbReference type="AlphaFoldDB" id="A0A5C6RRQ2"/>
<dbReference type="InterPro" id="IPR003593">
    <property type="entry name" value="AAA+_ATPase"/>
</dbReference>
<proteinExistence type="predicted"/>
<evidence type="ECO:0000256" key="4">
    <source>
        <dbReference type="ARBA" id="ARBA00022597"/>
    </source>
</evidence>
<evidence type="ECO:0000256" key="3">
    <source>
        <dbReference type="ARBA" id="ARBA00022475"/>
    </source>
</evidence>
<dbReference type="RefSeq" id="WP_147101247.1">
    <property type="nucleotide sequence ID" value="NZ_JBHUFH010000032.1"/>
</dbReference>
<dbReference type="InterPro" id="IPR017871">
    <property type="entry name" value="ABC_transporter-like_CS"/>
</dbReference>
<dbReference type="InterPro" id="IPR050107">
    <property type="entry name" value="ABC_carbohydrate_import_ATPase"/>
</dbReference>
<dbReference type="GO" id="GO:0005524">
    <property type="term" value="F:ATP binding"/>
    <property type="evidence" value="ECO:0007669"/>
    <property type="project" value="UniProtKB-KW"/>
</dbReference>
<dbReference type="CDD" id="cd03215">
    <property type="entry name" value="ABC_Carb_Monos_II"/>
    <property type="match status" value="1"/>
</dbReference>
<keyword evidence="2" id="KW-0813">Transport</keyword>
<keyword evidence="6" id="KW-0547">Nucleotide-binding</keyword>
<evidence type="ECO:0000256" key="8">
    <source>
        <dbReference type="ARBA" id="ARBA00022967"/>
    </source>
</evidence>
<dbReference type="Pfam" id="PF00005">
    <property type="entry name" value="ABC_tran"/>
    <property type="match status" value="2"/>
</dbReference>
<evidence type="ECO:0000256" key="9">
    <source>
        <dbReference type="ARBA" id="ARBA00023136"/>
    </source>
</evidence>
<dbReference type="Proteomes" id="UP000321562">
    <property type="component" value="Unassembled WGS sequence"/>
</dbReference>
<sequence>MNALLEMRNITKTFPGVKALDNVSLSVREGEIHAICGENGAGKSTLMKVLSGVYPAGSYDGEIHYDNSMAEFRSIRDSEDRGIIIIHQELALVPLLSIAENIFLGNERASRGVIDWPETFRLTEELLAKVGLREAPGVKVDSLGVGKQQLVEIAKALSKNVRLLILDEPTAALSEADSQALLDLLLELKSQGVTSIIISHKLNEVRRVADSVTVIRDGATISTIDARGGDLTEDRIVRDMVGRDMAHRYPERERRAGETVFELKNWNVWHPEQTERQVIDDISMTVRAGEVVGIAGLMGAGRTELAMSIFGRSYGRNISGQVLMHGKPADVSTVDRAINAGLAYVTEDRKTLGLILEDTIRRNTVVANLPGVSQRGVIDESRETEVAEGYRSALRIRTPSVFQKVMNLSGGNQQKVVLAKWLFTEPELLILDEPTRGIDVGAKYEIYSIINELSAAGKAVIMISSEMPELLGMCDRIHVMNEGRFVGELTADQASQEAIMSMIVRE</sequence>
<keyword evidence="12" id="KW-1185">Reference proteome</keyword>
<dbReference type="InterPro" id="IPR053466">
    <property type="entry name" value="L-arabinose_ABC_transporter"/>
</dbReference>